<proteinExistence type="predicted"/>
<evidence type="ECO:0000313" key="2">
    <source>
        <dbReference type="Proteomes" id="UP000031668"/>
    </source>
</evidence>
<sequence length="101" mass="11579">MITFGCLPIKVYLSNERYISWLAPNLGAHNSVEIPPTNNHLQILRSRDSMSPTTVRSLNKFKMIGILYNVLFQLIREVIIRTAFFIYCKLSCEISPDISDS</sequence>
<accession>A0A0C2J152</accession>
<protein>
    <submittedName>
        <fullName evidence="1">Uncharacterized protein</fullName>
    </submittedName>
</protein>
<dbReference type="AlphaFoldDB" id="A0A0C2J152"/>
<name>A0A0C2J152_THEKT</name>
<dbReference type="EMBL" id="JWZT01004870">
    <property type="protein sequence ID" value="KII62837.1"/>
    <property type="molecule type" value="Genomic_DNA"/>
</dbReference>
<dbReference type="Proteomes" id="UP000031668">
    <property type="component" value="Unassembled WGS sequence"/>
</dbReference>
<gene>
    <name evidence="1" type="ORF">RF11_10550</name>
</gene>
<comment type="caution">
    <text evidence="1">The sequence shown here is derived from an EMBL/GenBank/DDBJ whole genome shotgun (WGS) entry which is preliminary data.</text>
</comment>
<keyword evidence="2" id="KW-1185">Reference proteome</keyword>
<evidence type="ECO:0000313" key="1">
    <source>
        <dbReference type="EMBL" id="KII62837.1"/>
    </source>
</evidence>
<reference evidence="1 2" key="1">
    <citation type="journal article" date="2014" name="Genome Biol. Evol.">
        <title>The genome of the myxosporean Thelohanellus kitauei shows adaptations to nutrient acquisition within its fish host.</title>
        <authorList>
            <person name="Yang Y."/>
            <person name="Xiong J."/>
            <person name="Zhou Z."/>
            <person name="Huo F."/>
            <person name="Miao W."/>
            <person name="Ran C."/>
            <person name="Liu Y."/>
            <person name="Zhang J."/>
            <person name="Feng J."/>
            <person name="Wang M."/>
            <person name="Wang M."/>
            <person name="Wang L."/>
            <person name="Yao B."/>
        </authorList>
    </citation>
    <scope>NUCLEOTIDE SEQUENCE [LARGE SCALE GENOMIC DNA]</scope>
    <source>
        <strain evidence="1">Wuqing</strain>
    </source>
</reference>
<organism evidence="1 2">
    <name type="scientific">Thelohanellus kitauei</name>
    <name type="common">Myxosporean</name>
    <dbReference type="NCBI Taxonomy" id="669202"/>
    <lineage>
        <taxon>Eukaryota</taxon>
        <taxon>Metazoa</taxon>
        <taxon>Cnidaria</taxon>
        <taxon>Myxozoa</taxon>
        <taxon>Myxosporea</taxon>
        <taxon>Bivalvulida</taxon>
        <taxon>Platysporina</taxon>
        <taxon>Myxobolidae</taxon>
        <taxon>Thelohanellus</taxon>
    </lineage>
</organism>